<dbReference type="Proteomes" id="UP001153620">
    <property type="component" value="Chromosome 3"/>
</dbReference>
<evidence type="ECO:0000313" key="2">
    <source>
        <dbReference type="Proteomes" id="UP001153620"/>
    </source>
</evidence>
<evidence type="ECO:0000313" key="1">
    <source>
        <dbReference type="EMBL" id="CAG9807569.1"/>
    </source>
</evidence>
<keyword evidence="2" id="KW-1185">Reference proteome</keyword>
<proteinExistence type="predicted"/>
<sequence>MRVNGKILNNGENYRKYNYRRVRHGIAVNERARLFTYYPDSDDDSNDDDDVYACMYAQQKNKAEKKENYEQQ</sequence>
<name>A0A9N9WXB7_9DIPT</name>
<reference evidence="1" key="1">
    <citation type="submission" date="2022-01" db="EMBL/GenBank/DDBJ databases">
        <authorList>
            <person name="King R."/>
        </authorList>
    </citation>
    <scope>NUCLEOTIDE SEQUENCE</scope>
</reference>
<organism evidence="1 2">
    <name type="scientific">Chironomus riparius</name>
    <dbReference type="NCBI Taxonomy" id="315576"/>
    <lineage>
        <taxon>Eukaryota</taxon>
        <taxon>Metazoa</taxon>
        <taxon>Ecdysozoa</taxon>
        <taxon>Arthropoda</taxon>
        <taxon>Hexapoda</taxon>
        <taxon>Insecta</taxon>
        <taxon>Pterygota</taxon>
        <taxon>Neoptera</taxon>
        <taxon>Endopterygota</taxon>
        <taxon>Diptera</taxon>
        <taxon>Nematocera</taxon>
        <taxon>Chironomoidea</taxon>
        <taxon>Chironomidae</taxon>
        <taxon>Chironominae</taxon>
        <taxon>Chironomus</taxon>
    </lineage>
</organism>
<dbReference type="EMBL" id="OU895879">
    <property type="protein sequence ID" value="CAG9807569.1"/>
    <property type="molecule type" value="Genomic_DNA"/>
</dbReference>
<accession>A0A9N9WXB7</accession>
<protein>
    <submittedName>
        <fullName evidence="1">Uncharacterized protein</fullName>
    </submittedName>
</protein>
<reference evidence="1" key="2">
    <citation type="submission" date="2022-10" db="EMBL/GenBank/DDBJ databases">
        <authorList>
            <consortium name="ENA_rothamsted_submissions"/>
            <consortium name="culmorum"/>
            <person name="King R."/>
        </authorList>
    </citation>
    <scope>NUCLEOTIDE SEQUENCE</scope>
</reference>
<dbReference type="AlphaFoldDB" id="A0A9N9WXB7"/>
<gene>
    <name evidence="1" type="ORF">CHIRRI_LOCUS10415</name>
</gene>